<proteinExistence type="inferred from homology"/>
<dbReference type="PANTHER" id="PTHR30586:SF0">
    <property type="entry name" value="ION-TRANSLOCATING OXIDOREDUCTASE COMPLEX SUBUNIT E"/>
    <property type="match status" value="1"/>
</dbReference>
<protein>
    <recommendedName>
        <fullName evidence="10">Rnf electron transport complex subunit E</fullName>
    </recommendedName>
</protein>
<feature type="transmembrane region" description="Helical" evidence="8">
    <location>
        <begin position="87"/>
        <end position="108"/>
    </location>
</feature>
<reference evidence="9" key="1">
    <citation type="journal article" date="2014" name="Front. Microbiol.">
        <title>High frequency of phylogenetically diverse reductive dehalogenase-homologous genes in deep subseafloor sedimentary metagenomes.</title>
        <authorList>
            <person name="Kawai M."/>
            <person name="Futagami T."/>
            <person name="Toyoda A."/>
            <person name="Takaki Y."/>
            <person name="Nishi S."/>
            <person name="Hori S."/>
            <person name="Arai W."/>
            <person name="Tsubouchi T."/>
            <person name="Morono Y."/>
            <person name="Uchiyama I."/>
            <person name="Ito T."/>
            <person name="Fujiyama A."/>
            <person name="Inagaki F."/>
            <person name="Takami H."/>
        </authorList>
    </citation>
    <scope>NUCLEOTIDE SEQUENCE</scope>
    <source>
        <strain evidence="9">Expedition CK06-06</strain>
    </source>
</reference>
<evidence type="ECO:0000256" key="5">
    <source>
        <dbReference type="ARBA" id="ARBA00022982"/>
    </source>
</evidence>
<feature type="transmembrane region" description="Helical" evidence="8">
    <location>
        <begin position="114"/>
        <end position="133"/>
    </location>
</feature>
<dbReference type="NCBIfam" id="TIGR01948">
    <property type="entry name" value="rnfE"/>
    <property type="match status" value="1"/>
</dbReference>
<keyword evidence="5" id="KW-0249">Electron transport</keyword>
<evidence type="ECO:0000256" key="3">
    <source>
        <dbReference type="ARBA" id="ARBA00022692"/>
    </source>
</evidence>
<keyword evidence="6 8" id="KW-1133">Transmembrane helix</keyword>
<evidence type="ECO:0000256" key="2">
    <source>
        <dbReference type="ARBA" id="ARBA00022448"/>
    </source>
</evidence>
<dbReference type="GO" id="GO:0012505">
    <property type="term" value="C:endomembrane system"/>
    <property type="evidence" value="ECO:0007669"/>
    <property type="project" value="UniProtKB-SubCell"/>
</dbReference>
<evidence type="ECO:0000313" key="9">
    <source>
        <dbReference type="EMBL" id="GAG64863.1"/>
    </source>
</evidence>
<evidence type="ECO:0000256" key="6">
    <source>
        <dbReference type="ARBA" id="ARBA00022989"/>
    </source>
</evidence>
<evidence type="ECO:0000256" key="4">
    <source>
        <dbReference type="ARBA" id="ARBA00022967"/>
    </source>
</evidence>
<keyword evidence="3 8" id="KW-0812">Transmembrane</keyword>
<gene>
    <name evidence="9" type="ORF">S01H4_04541</name>
</gene>
<keyword evidence="4" id="KW-1278">Translocase</keyword>
<sequence>MNDNKSRSGCEIKKDNRSGFWKEFAKGIIISNPVFILTLGLCPVLAVTNSVSNALGMSAGVIFVLLCSNIIIAAIRKATPILVRIPVFIVVIATFVTILSLLFEAYFPPLHRSLGIYLALIVVNCIILGRAEVFASKNPVVLSIADALGIGIGFTIALIMISFFREILGTGGLEIFGRELFELPILSVHPLNFFISPPGAFLVIGILLALFRWIGVIKGE</sequence>
<comment type="subcellular location">
    <subcellularLocation>
        <location evidence="1">Endomembrane system</location>
        <topology evidence="1">Multi-pass membrane protein</topology>
    </subcellularLocation>
</comment>
<dbReference type="HAMAP" id="MF_00478">
    <property type="entry name" value="RsxE_RnfE"/>
    <property type="match status" value="1"/>
</dbReference>
<organism evidence="9">
    <name type="scientific">marine sediment metagenome</name>
    <dbReference type="NCBI Taxonomy" id="412755"/>
    <lineage>
        <taxon>unclassified sequences</taxon>
        <taxon>metagenomes</taxon>
        <taxon>ecological metagenomes</taxon>
    </lineage>
</organism>
<evidence type="ECO:0000256" key="1">
    <source>
        <dbReference type="ARBA" id="ARBA00004127"/>
    </source>
</evidence>
<comment type="caution">
    <text evidence="9">The sequence shown here is derived from an EMBL/GenBank/DDBJ whole genome shotgun (WGS) entry which is preliminary data.</text>
</comment>
<evidence type="ECO:0008006" key="10">
    <source>
        <dbReference type="Google" id="ProtNLM"/>
    </source>
</evidence>
<keyword evidence="2" id="KW-0813">Transport</keyword>
<evidence type="ECO:0000256" key="7">
    <source>
        <dbReference type="ARBA" id="ARBA00023136"/>
    </source>
</evidence>
<feature type="transmembrane region" description="Helical" evidence="8">
    <location>
        <begin position="193"/>
        <end position="214"/>
    </location>
</feature>
<dbReference type="GO" id="GO:0022900">
    <property type="term" value="P:electron transport chain"/>
    <property type="evidence" value="ECO:0007669"/>
    <property type="project" value="InterPro"/>
</dbReference>
<name>X0ZWK7_9ZZZZ</name>
<feature type="transmembrane region" description="Helical" evidence="8">
    <location>
        <begin position="54"/>
        <end position="75"/>
    </location>
</feature>
<accession>X0ZWK7</accession>
<evidence type="ECO:0000256" key="8">
    <source>
        <dbReference type="SAM" id="Phobius"/>
    </source>
</evidence>
<dbReference type="EMBL" id="BART01001228">
    <property type="protein sequence ID" value="GAG64863.1"/>
    <property type="molecule type" value="Genomic_DNA"/>
</dbReference>
<dbReference type="PANTHER" id="PTHR30586">
    <property type="entry name" value="ELECTRON TRANSPORT COMPLEX PROTEIN RNFE"/>
    <property type="match status" value="1"/>
</dbReference>
<dbReference type="NCBIfam" id="NF009070">
    <property type="entry name" value="PRK12405.1"/>
    <property type="match status" value="1"/>
</dbReference>
<dbReference type="InterPro" id="IPR010968">
    <property type="entry name" value="RnfE"/>
</dbReference>
<feature type="transmembrane region" description="Helical" evidence="8">
    <location>
        <begin position="27"/>
        <end position="48"/>
    </location>
</feature>
<dbReference type="Pfam" id="PF02508">
    <property type="entry name" value="Rnf-Nqr"/>
    <property type="match status" value="1"/>
</dbReference>
<dbReference type="InterPro" id="IPR003667">
    <property type="entry name" value="NqrDE/RnfAE"/>
</dbReference>
<dbReference type="GO" id="GO:0005886">
    <property type="term" value="C:plasma membrane"/>
    <property type="evidence" value="ECO:0007669"/>
    <property type="project" value="TreeGrafter"/>
</dbReference>
<dbReference type="PIRSF" id="PIRSF006102">
    <property type="entry name" value="NQR_DE"/>
    <property type="match status" value="1"/>
</dbReference>
<keyword evidence="7 8" id="KW-0472">Membrane</keyword>
<feature type="transmembrane region" description="Helical" evidence="8">
    <location>
        <begin position="140"/>
        <end position="164"/>
    </location>
</feature>
<dbReference type="AlphaFoldDB" id="X0ZWK7"/>